<feature type="compositionally biased region" description="Acidic residues" evidence="6">
    <location>
        <begin position="1"/>
        <end position="25"/>
    </location>
</feature>
<dbReference type="PANTHER" id="PTHR10653:SF0">
    <property type="entry name" value="F-ACTIN-CAPPING PROTEIN SUBUNIT ALPHA"/>
    <property type="match status" value="1"/>
</dbReference>
<dbReference type="SUPFAM" id="SSF90096">
    <property type="entry name" value="Subunits of heterodimeric actin filament capping protein Capz"/>
    <property type="match status" value="1"/>
</dbReference>
<dbReference type="InterPro" id="IPR002189">
    <property type="entry name" value="CapZ_alpha"/>
</dbReference>
<dbReference type="InterPro" id="IPR017865">
    <property type="entry name" value="F-actin_cap_asu_CS"/>
</dbReference>
<accession>A0ABR1FV09</accession>
<dbReference type="Gene3D" id="3.30.1140.60">
    <property type="entry name" value="F-actin capping protein, alpha subunit"/>
    <property type="match status" value="1"/>
</dbReference>
<dbReference type="EMBL" id="JBBJCI010000225">
    <property type="protein sequence ID" value="KAK7239223.1"/>
    <property type="molecule type" value="Genomic_DNA"/>
</dbReference>
<reference evidence="7 8" key="1">
    <citation type="submission" date="2024-03" db="EMBL/GenBank/DDBJ databases">
        <title>Aureococcus anophagefferens CCMP1851 and Kratosvirus quantuckense: Draft genome of a second virus-susceptible host strain in the model system.</title>
        <authorList>
            <person name="Chase E."/>
            <person name="Truchon A.R."/>
            <person name="Schepens W."/>
            <person name="Wilhelm S.W."/>
        </authorList>
    </citation>
    <scope>NUCLEOTIDE SEQUENCE [LARGE SCALE GENOMIC DNA]</scope>
    <source>
        <strain evidence="7 8">CCMP1851</strain>
    </source>
</reference>
<organism evidence="7 8">
    <name type="scientific">Aureococcus anophagefferens</name>
    <name type="common">Harmful bloom alga</name>
    <dbReference type="NCBI Taxonomy" id="44056"/>
    <lineage>
        <taxon>Eukaryota</taxon>
        <taxon>Sar</taxon>
        <taxon>Stramenopiles</taxon>
        <taxon>Ochrophyta</taxon>
        <taxon>Pelagophyceae</taxon>
        <taxon>Pelagomonadales</taxon>
        <taxon>Pelagomonadaceae</taxon>
        <taxon>Aureococcus</taxon>
    </lineage>
</organism>
<evidence type="ECO:0000256" key="2">
    <source>
        <dbReference type="ARBA" id="ARBA00014038"/>
    </source>
</evidence>
<comment type="subunit">
    <text evidence="5">Heterodimer of an alpha and a beta subunit.</text>
</comment>
<evidence type="ECO:0000256" key="3">
    <source>
        <dbReference type="ARBA" id="ARBA00022467"/>
    </source>
</evidence>
<evidence type="ECO:0000313" key="7">
    <source>
        <dbReference type="EMBL" id="KAK7239223.1"/>
    </source>
</evidence>
<keyword evidence="4 5" id="KW-0009">Actin-binding</keyword>
<dbReference type="PANTHER" id="PTHR10653">
    <property type="entry name" value="F-ACTIN-CAPPING PROTEIN SUBUNIT ALPHA"/>
    <property type="match status" value="1"/>
</dbReference>
<evidence type="ECO:0000256" key="4">
    <source>
        <dbReference type="ARBA" id="ARBA00023203"/>
    </source>
</evidence>
<proteinExistence type="inferred from homology"/>
<sequence length="322" mass="34517">MADFEEATNDGEQEEEEEEEEEQASPEEKLQIVQHLLLSSPPGEFDDVLSDAMALVPGDLVSRPMLAGIARAYNNANLRCARAADGTLVLLSERGELEPTLYAVPGSGAYRVDPRGTRSFAPRSTRGPFERRVDHVALTAEAEAGGGPAAPGAFAAERDAVAAAVGAYVGARYGAECKCGAVYESDDASELAVVISGESVNLRNFWSGNWRSEWTVVLGDGEALVSGAVKVRAHYFEDGNVQLQTSKTCGEATVAAASPADLGAAVAAFVEAAETDLQNGLQEMYDNMSAETFKAMRRVMPITRTKMKWNIHEISLNKNLRK</sequence>
<evidence type="ECO:0000256" key="6">
    <source>
        <dbReference type="SAM" id="MobiDB-lite"/>
    </source>
</evidence>
<dbReference type="InterPro" id="IPR037282">
    <property type="entry name" value="CapZ_alpha/beta"/>
</dbReference>
<name>A0ABR1FV09_AURAN</name>
<dbReference type="InterPro" id="IPR042276">
    <property type="entry name" value="CapZ_alpha/beta_2"/>
</dbReference>
<comment type="caution">
    <text evidence="7">The sequence shown here is derived from an EMBL/GenBank/DDBJ whole genome shotgun (WGS) entry which is preliminary data.</text>
</comment>
<evidence type="ECO:0000256" key="1">
    <source>
        <dbReference type="ARBA" id="ARBA00010479"/>
    </source>
</evidence>
<keyword evidence="3 5" id="KW-0117">Actin capping</keyword>
<evidence type="ECO:0000256" key="5">
    <source>
        <dbReference type="RuleBase" id="RU365077"/>
    </source>
</evidence>
<keyword evidence="8" id="KW-1185">Reference proteome</keyword>
<dbReference type="Proteomes" id="UP001363151">
    <property type="component" value="Unassembled WGS sequence"/>
</dbReference>
<protein>
    <recommendedName>
        <fullName evidence="2 5">F-actin-capping protein subunit alpha</fullName>
    </recommendedName>
</protein>
<evidence type="ECO:0000313" key="8">
    <source>
        <dbReference type="Proteomes" id="UP001363151"/>
    </source>
</evidence>
<dbReference type="PROSITE" id="PS00748">
    <property type="entry name" value="F_ACTIN_CAPPING_A_1"/>
    <property type="match status" value="1"/>
</dbReference>
<comment type="function">
    <text evidence="5">F-actin-capping proteins bind in a Ca(2+)-independent manner to the fast growing ends of actin filaments (barbed end) thereby blocking the exchange of subunits at these ends. Unlike other capping proteins (such as gelsolin and severin), these proteins do not sever actin filaments.</text>
</comment>
<comment type="similarity">
    <text evidence="1 5">Belongs to the F-actin-capping protein alpha subunit family.</text>
</comment>
<gene>
    <name evidence="7" type="primary">CAPZA2</name>
    <name evidence="7" type="ORF">SO694_00024351</name>
</gene>
<dbReference type="InterPro" id="IPR042489">
    <property type="entry name" value="CapZ_alpha_1"/>
</dbReference>
<dbReference type="Pfam" id="PF01267">
    <property type="entry name" value="F-actin_cap_A"/>
    <property type="match status" value="1"/>
</dbReference>
<dbReference type="Gene3D" id="3.90.1150.210">
    <property type="entry name" value="F-actin capping protein, beta subunit"/>
    <property type="match status" value="1"/>
</dbReference>
<feature type="region of interest" description="Disordered" evidence="6">
    <location>
        <begin position="1"/>
        <end position="29"/>
    </location>
</feature>
<dbReference type="PRINTS" id="PR00191">
    <property type="entry name" value="FACTINCAPA"/>
</dbReference>